<dbReference type="Gene3D" id="3.40.50.150">
    <property type="entry name" value="Vaccinia Virus protein VP39"/>
    <property type="match status" value="1"/>
</dbReference>
<dbReference type="OrthoDB" id="6357215at2759"/>
<dbReference type="GO" id="GO:0031902">
    <property type="term" value="C:late endosome membrane"/>
    <property type="evidence" value="ECO:0007669"/>
    <property type="project" value="TreeGrafter"/>
</dbReference>
<evidence type="ECO:0000256" key="1">
    <source>
        <dbReference type="SAM" id="Phobius"/>
    </source>
</evidence>
<dbReference type="GO" id="GO:0005789">
    <property type="term" value="C:endoplasmic reticulum membrane"/>
    <property type="evidence" value="ECO:0007669"/>
    <property type="project" value="TreeGrafter"/>
</dbReference>
<keyword evidence="1" id="KW-0812">Transmembrane</keyword>
<dbReference type="InterPro" id="IPR053202">
    <property type="entry name" value="EGF_Rcpt_Signaling_Reg"/>
</dbReference>
<dbReference type="Pfam" id="PF05050">
    <property type="entry name" value="Methyltransf_21"/>
    <property type="match status" value="1"/>
</dbReference>
<dbReference type="InterPro" id="IPR029063">
    <property type="entry name" value="SAM-dependent_MTases_sf"/>
</dbReference>
<feature type="transmembrane region" description="Helical" evidence="1">
    <location>
        <begin position="7"/>
        <end position="26"/>
    </location>
</feature>
<dbReference type="SUPFAM" id="SSF53335">
    <property type="entry name" value="S-adenosyl-L-methionine-dependent methyltransferases"/>
    <property type="match status" value="1"/>
</dbReference>
<dbReference type="PANTHER" id="PTHR34009">
    <property type="entry name" value="PROTEIN STAR"/>
    <property type="match status" value="1"/>
</dbReference>
<dbReference type="GO" id="GO:0005886">
    <property type="term" value="C:plasma membrane"/>
    <property type="evidence" value="ECO:0007669"/>
    <property type="project" value="TreeGrafter"/>
</dbReference>
<gene>
    <name evidence="3" type="ORF">Fcan01_00560</name>
</gene>
<proteinExistence type="predicted"/>
<comment type="caution">
    <text evidence="3">The sequence shown here is derived from an EMBL/GenBank/DDBJ whole genome shotgun (WGS) entry which is preliminary data.</text>
</comment>
<evidence type="ECO:0000259" key="2">
    <source>
        <dbReference type="Pfam" id="PF05050"/>
    </source>
</evidence>
<dbReference type="AlphaFoldDB" id="A0A226EWA3"/>
<dbReference type="InterPro" id="IPR006342">
    <property type="entry name" value="FkbM_mtfrase"/>
</dbReference>
<evidence type="ECO:0000313" key="4">
    <source>
        <dbReference type="Proteomes" id="UP000198287"/>
    </source>
</evidence>
<keyword evidence="1" id="KW-0472">Membrane</keyword>
<feature type="domain" description="Methyltransferase FkbM" evidence="2">
    <location>
        <begin position="98"/>
        <end position="241"/>
    </location>
</feature>
<dbReference type="PANTHER" id="PTHR34009:SF2">
    <property type="entry name" value="PROTEIN STAR"/>
    <property type="match status" value="1"/>
</dbReference>
<evidence type="ECO:0000313" key="3">
    <source>
        <dbReference type="EMBL" id="OXA61458.1"/>
    </source>
</evidence>
<keyword evidence="1" id="KW-1133">Transmembrane helix</keyword>
<reference evidence="3 4" key="1">
    <citation type="submission" date="2015-12" db="EMBL/GenBank/DDBJ databases">
        <title>The genome of Folsomia candida.</title>
        <authorList>
            <person name="Faddeeva A."/>
            <person name="Derks M.F."/>
            <person name="Anvar Y."/>
            <person name="Smit S."/>
            <person name="Van Straalen N."/>
            <person name="Roelofs D."/>
        </authorList>
    </citation>
    <scope>NUCLEOTIDE SEQUENCE [LARGE SCALE GENOMIC DNA]</scope>
    <source>
        <strain evidence="3 4">VU population</strain>
        <tissue evidence="3">Whole body</tissue>
    </source>
</reference>
<protein>
    <submittedName>
        <fullName evidence="3">Protein Star</fullName>
    </submittedName>
</protein>
<dbReference type="EMBL" id="LNIX01000001">
    <property type="protein sequence ID" value="OXA61458.1"/>
    <property type="molecule type" value="Genomic_DNA"/>
</dbReference>
<dbReference type="GO" id="GO:0006888">
    <property type="term" value="P:endoplasmic reticulum to Golgi vesicle-mediated transport"/>
    <property type="evidence" value="ECO:0007669"/>
    <property type="project" value="TreeGrafter"/>
</dbReference>
<keyword evidence="4" id="KW-1185">Reference proteome</keyword>
<dbReference type="GO" id="GO:0016197">
    <property type="term" value="P:endosomal transport"/>
    <property type="evidence" value="ECO:0007669"/>
    <property type="project" value="TreeGrafter"/>
</dbReference>
<sequence length="342" mass="38611">MERRRVIQLFAVLGVGTVYSLLNYWGNMRPDIGLLDMGNLPSQISPTDAIVLRYLREQKLTPPAKREQPYRLGGGENSADMANILAAVDHKRGGYFIECGANDGEFLSTSLPLERDWGWSGLLLEASPSLFQKLLTRNRKSWAANVCLSGRVEQNEFKVYNKSEESWMSGIGKIVPGKKYKYPRFQGQTVSFKGFRTEGKIDCFPLVSLLTALNVTTVDFFSLDVEGHEMEVLKTIPFDQIDIKDLARQSYADYLPASNSNLYFHTSSFHTFCCIIQLKRNRTLGFLSHDTDGQASKPRRQVLFVEHILIPEGKEGLRAFLKGKGYNVVVASSTDFLFKKAR</sequence>
<accession>A0A226EWA3</accession>
<organism evidence="3 4">
    <name type="scientific">Folsomia candida</name>
    <name type="common">Springtail</name>
    <dbReference type="NCBI Taxonomy" id="158441"/>
    <lineage>
        <taxon>Eukaryota</taxon>
        <taxon>Metazoa</taxon>
        <taxon>Ecdysozoa</taxon>
        <taxon>Arthropoda</taxon>
        <taxon>Hexapoda</taxon>
        <taxon>Collembola</taxon>
        <taxon>Entomobryomorpha</taxon>
        <taxon>Isotomoidea</taxon>
        <taxon>Isotomidae</taxon>
        <taxon>Proisotominae</taxon>
        <taxon>Folsomia</taxon>
    </lineage>
</organism>
<name>A0A226EWA3_FOLCA</name>
<dbReference type="Proteomes" id="UP000198287">
    <property type="component" value="Unassembled WGS sequence"/>
</dbReference>
<dbReference type="GO" id="GO:0005794">
    <property type="term" value="C:Golgi apparatus"/>
    <property type="evidence" value="ECO:0007669"/>
    <property type="project" value="TreeGrafter"/>
</dbReference>